<protein>
    <recommendedName>
        <fullName evidence="12">Protein sleepless</fullName>
    </recommendedName>
</protein>
<evidence type="ECO:0000313" key="10">
    <source>
        <dbReference type="EMBL" id="KAK9883329.1"/>
    </source>
</evidence>
<keyword evidence="4 9" id="KW-0732">Signal</keyword>
<keyword evidence="2" id="KW-0336">GPI-anchor</keyword>
<dbReference type="SUPFAM" id="SSF57302">
    <property type="entry name" value="Snake toxin-like"/>
    <property type="match status" value="1"/>
</dbReference>
<accession>A0AAW1UR67</accession>
<keyword evidence="11" id="KW-1185">Reference proteome</keyword>
<keyword evidence="8" id="KW-0449">Lipoprotein</keyword>
<evidence type="ECO:0000256" key="6">
    <source>
        <dbReference type="ARBA" id="ARBA00023136"/>
    </source>
</evidence>
<evidence type="ECO:0000256" key="7">
    <source>
        <dbReference type="ARBA" id="ARBA00023180"/>
    </source>
</evidence>
<evidence type="ECO:0000256" key="5">
    <source>
        <dbReference type="ARBA" id="ARBA00022989"/>
    </source>
</evidence>
<evidence type="ECO:0000256" key="4">
    <source>
        <dbReference type="ARBA" id="ARBA00022729"/>
    </source>
</evidence>
<comment type="caution">
    <text evidence="10">The sequence shown here is derived from an EMBL/GenBank/DDBJ whole genome shotgun (WGS) entry which is preliminary data.</text>
</comment>
<sequence>MFLRCRMKWATLFQILLLLSAYLLTVAYGLKCFQCNSYDSPDCLTLTNNDTHSVHYKECPKEIHGNTTFCRKLYQQLENDDDTERVKRSCGWITHKEKKDLCWRADTDFKMERVCQCFGDACNTSTRSRFIYEQLVIAGIVFLIFV</sequence>
<dbReference type="PANTHER" id="PTHR33562">
    <property type="entry name" value="ATILLA, ISOFORM B-RELATED-RELATED"/>
    <property type="match status" value="1"/>
</dbReference>
<evidence type="ECO:0000256" key="3">
    <source>
        <dbReference type="ARBA" id="ARBA00022692"/>
    </source>
</evidence>
<feature type="signal peptide" evidence="9">
    <location>
        <begin position="1"/>
        <end position="29"/>
    </location>
</feature>
<organism evidence="10 11">
    <name type="scientific">Henosepilachna vigintioctopunctata</name>
    <dbReference type="NCBI Taxonomy" id="420089"/>
    <lineage>
        <taxon>Eukaryota</taxon>
        <taxon>Metazoa</taxon>
        <taxon>Ecdysozoa</taxon>
        <taxon>Arthropoda</taxon>
        <taxon>Hexapoda</taxon>
        <taxon>Insecta</taxon>
        <taxon>Pterygota</taxon>
        <taxon>Neoptera</taxon>
        <taxon>Endopterygota</taxon>
        <taxon>Coleoptera</taxon>
        <taxon>Polyphaga</taxon>
        <taxon>Cucujiformia</taxon>
        <taxon>Coccinelloidea</taxon>
        <taxon>Coccinellidae</taxon>
        <taxon>Epilachninae</taxon>
        <taxon>Epilachnini</taxon>
        <taxon>Henosepilachna</taxon>
    </lineage>
</organism>
<evidence type="ECO:0008006" key="12">
    <source>
        <dbReference type="Google" id="ProtNLM"/>
    </source>
</evidence>
<gene>
    <name evidence="10" type="ORF">WA026_001507</name>
</gene>
<dbReference type="InterPro" id="IPR031424">
    <property type="entry name" value="QVR-like"/>
</dbReference>
<evidence type="ECO:0000256" key="9">
    <source>
        <dbReference type="SAM" id="SignalP"/>
    </source>
</evidence>
<dbReference type="Proteomes" id="UP001431783">
    <property type="component" value="Unassembled WGS sequence"/>
</dbReference>
<evidence type="ECO:0000313" key="11">
    <source>
        <dbReference type="Proteomes" id="UP001431783"/>
    </source>
</evidence>
<name>A0AAW1UR67_9CUCU</name>
<dbReference type="GO" id="GO:0030431">
    <property type="term" value="P:sleep"/>
    <property type="evidence" value="ECO:0007669"/>
    <property type="project" value="InterPro"/>
</dbReference>
<evidence type="ECO:0000256" key="1">
    <source>
        <dbReference type="ARBA" id="ARBA00004589"/>
    </source>
</evidence>
<dbReference type="InterPro" id="IPR045860">
    <property type="entry name" value="Snake_toxin-like_sf"/>
</dbReference>
<dbReference type="EMBL" id="JARQZJ010000091">
    <property type="protein sequence ID" value="KAK9883329.1"/>
    <property type="molecule type" value="Genomic_DNA"/>
</dbReference>
<feature type="chain" id="PRO_5043385333" description="Protein sleepless" evidence="9">
    <location>
        <begin position="30"/>
        <end position="146"/>
    </location>
</feature>
<reference evidence="10 11" key="1">
    <citation type="submission" date="2023-03" db="EMBL/GenBank/DDBJ databases">
        <title>Genome insight into feeding habits of ladybird beetles.</title>
        <authorList>
            <person name="Li H.-S."/>
            <person name="Huang Y.-H."/>
            <person name="Pang H."/>
        </authorList>
    </citation>
    <scope>NUCLEOTIDE SEQUENCE [LARGE SCALE GENOMIC DNA]</scope>
    <source>
        <strain evidence="10">SYSU_2023b</strain>
        <tissue evidence="10">Whole body</tissue>
    </source>
</reference>
<dbReference type="Pfam" id="PF17064">
    <property type="entry name" value="QVR"/>
    <property type="match status" value="1"/>
</dbReference>
<keyword evidence="3" id="KW-0812">Transmembrane</keyword>
<keyword evidence="7" id="KW-0325">Glycoprotein</keyword>
<keyword evidence="5" id="KW-1133">Transmembrane helix</keyword>
<evidence type="ECO:0000256" key="8">
    <source>
        <dbReference type="ARBA" id="ARBA00023288"/>
    </source>
</evidence>
<dbReference type="GO" id="GO:0098552">
    <property type="term" value="C:side of membrane"/>
    <property type="evidence" value="ECO:0007669"/>
    <property type="project" value="UniProtKB-KW"/>
</dbReference>
<dbReference type="PANTHER" id="PTHR33562:SF23">
    <property type="entry name" value="PROTEIN QUIVER"/>
    <property type="match status" value="1"/>
</dbReference>
<comment type="subcellular location">
    <subcellularLocation>
        <location evidence="1">Membrane</location>
        <topology evidence="1">Lipid-anchor</topology>
        <topology evidence="1">GPI-anchor</topology>
    </subcellularLocation>
</comment>
<proteinExistence type="predicted"/>
<keyword evidence="6" id="KW-0472">Membrane</keyword>
<dbReference type="GO" id="GO:0032222">
    <property type="term" value="P:regulation of synaptic transmission, cholinergic"/>
    <property type="evidence" value="ECO:0007669"/>
    <property type="project" value="InterPro"/>
</dbReference>
<evidence type="ECO:0000256" key="2">
    <source>
        <dbReference type="ARBA" id="ARBA00022622"/>
    </source>
</evidence>
<dbReference type="InterPro" id="IPR050975">
    <property type="entry name" value="Sleep_regulator"/>
</dbReference>
<dbReference type="AlphaFoldDB" id="A0AAW1UR67"/>